<evidence type="ECO:0000313" key="1">
    <source>
        <dbReference type="EMBL" id="AAX25874.1"/>
    </source>
</evidence>
<name>Q5C3A1_SCHJA</name>
<proteinExistence type="evidence at transcript level"/>
<dbReference type="AlphaFoldDB" id="Q5C3A1"/>
<sequence>MLVLFIRCFVSLLTFLLTLRCFVNFRTTRRILSFRMMLTFWKWIRLTTSMIFFRTSSDYPSFYPIVPCLTRKSTFTTTTTIFTTAY</sequence>
<reference evidence="1" key="1">
    <citation type="submission" date="2005-03" db="EMBL/GenBank/DDBJ databases">
        <authorList>
            <person name="Han Z."/>
        </authorList>
    </citation>
    <scope>NUCLEOTIDE SEQUENCE</scope>
</reference>
<accession>Q5C3A1</accession>
<reference evidence="1" key="2">
    <citation type="journal article" date="2006" name="PLoS Pathog.">
        <title>New perspectives on host-parasite interplay by comparative transcriptomic and proteomic analyses of Schistosoma japonicum.</title>
        <authorList>
            <person name="Liu F."/>
            <person name="Lu J."/>
            <person name="Hu W."/>
            <person name="Wang S.Y."/>
            <person name="Cui S.J."/>
            <person name="Chi M."/>
            <person name="Yan Q."/>
            <person name="Wang X.R."/>
            <person name="Song H.D."/>
            <person name="Xu X.N."/>
            <person name="Wang J.J."/>
            <person name="Zhang X.L."/>
            <person name="Zhang X."/>
            <person name="Wang Z.Q."/>
            <person name="Xue C.L."/>
            <person name="Brindley P.J."/>
            <person name="McManus D.P."/>
            <person name="Yang P.Y."/>
            <person name="Feng Z."/>
            <person name="Chen Z."/>
            <person name="Han Z.G."/>
        </authorList>
    </citation>
    <scope>NUCLEOTIDE SEQUENCE</scope>
</reference>
<protein>
    <submittedName>
        <fullName evidence="1">Uncharacterized protein</fullName>
    </submittedName>
</protein>
<dbReference type="EMBL" id="AY809985">
    <property type="protein sequence ID" value="AAX25874.1"/>
    <property type="molecule type" value="mRNA"/>
</dbReference>
<organism evidence="1">
    <name type="scientific">Schistosoma japonicum</name>
    <name type="common">Blood fluke</name>
    <dbReference type="NCBI Taxonomy" id="6182"/>
    <lineage>
        <taxon>Eukaryota</taxon>
        <taxon>Metazoa</taxon>
        <taxon>Spiralia</taxon>
        <taxon>Lophotrochozoa</taxon>
        <taxon>Platyhelminthes</taxon>
        <taxon>Trematoda</taxon>
        <taxon>Digenea</taxon>
        <taxon>Strigeidida</taxon>
        <taxon>Schistosomatoidea</taxon>
        <taxon>Schistosomatidae</taxon>
        <taxon>Schistosoma</taxon>
    </lineage>
</organism>